<dbReference type="RefSeq" id="WP_203900195.1">
    <property type="nucleotide sequence ID" value="NZ_BOPF01000012.1"/>
</dbReference>
<organism evidence="1 2">
    <name type="scientific">Virgisporangium aliadipatigenens</name>
    <dbReference type="NCBI Taxonomy" id="741659"/>
    <lineage>
        <taxon>Bacteria</taxon>
        <taxon>Bacillati</taxon>
        <taxon>Actinomycetota</taxon>
        <taxon>Actinomycetes</taxon>
        <taxon>Micromonosporales</taxon>
        <taxon>Micromonosporaceae</taxon>
        <taxon>Virgisporangium</taxon>
    </lineage>
</organism>
<protein>
    <submittedName>
        <fullName evidence="1">Uncharacterized protein</fullName>
    </submittedName>
</protein>
<reference evidence="1" key="1">
    <citation type="submission" date="2021-01" db="EMBL/GenBank/DDBJ databases">
        <title>Whole genome shotgun sequence of Virgisporangium aliadipatigenens NBRC 105644.</title>
        <authorList>
            <person name="Komaki H."/>
            <person name="Tamura T."/>
        </authorList>
    </citation>
    <scope>NUCLEOTIDE SEQUENCE</scope>
    <source>
        <strain evidence="1">NBRC 105644</strain>
    </source>
</reference>
<accession>A0A8J3YMJ6</accession>
<proteinExistence type="predicted"/>
<comment type="caution">
    <text evidence="1">The sequence shown here is derived from an EMBL/GenBank/DDBJ whole genome shotgun (WGS) entry which is preliminary data.</text>
</comment>
<gene>
    <name evidence="1" type="ORF">Val02_35560</name>
</gene>
<dbReference type="Proteomes" id="UP000619260">
    <property type="component" value="Unassembled WGS sequence"/>
</dbReference>
<dbReference type="AlphaFoldDB" id="A0A8J3YMJ6"/>
<sequence length="59" mass="6326">MVVQLAIEVVQEPGAARPTIVLSHYYSGALPRFTNLTLPEIRALHTATAAALAVAERAR</sequence>
<dbReference type="EMBL" id="BOPF01000012">
    <property type="protein sequence ID" value="GIJ46670.1"/>
    <property type="molecule type" value="Genomic_DNA"/>
</dbReference>
<name>A0A8J3YMJ6_9ACTN</name>
<keyword evidence="2" id="KW-1185">Reference proteome</keyword>
<evidence type="ECO:0000313" key="1">
    <source>
        <dbReference type="EMBL" id="GIJ46670.1"/>
    </source>
</evidence>
<evidence type="ECO:0000313" key="2">
    <source>
        <dbReference type="Proteomes" id="UP000619260"/>
    </source>
</evidence>